<evidence type="ECO:0000256" key="1">
    <source>
        <dbReference type="SAM" id="Coils"/>
    </source>
</evidence>
<gene>
    <name evidence="3" type="ORF">CYY_002959</name>
</gene>
<accession>A0A8J4Q7B7</accession>
<dbReference type="OrthoDB" id="9984961at2759"/>
<dbReference type="AlphaFoldDB" id="A0A8J4Q7B7"/>
<keyword evidence="1" id="KW-0175">Coiled coil</keyword>
<feature type="coiled-coil region" evidence="1">
    <location>
        <begin position="41"/>
        <end position="195"/>
    </location>
</feature>
<proteinExistence type="predicted"/>
<reference evidence="3" key="1">
    <citation type="submission" date="2020-01" db="EMBL/GenBank/DDBJ databases">
        <title>Development of genomics and gene disruption for Polysphondylium violaceum indicates a role for the polyketide synthase stlB in stalk morphogenesis.</title>
        <authorList>
            <person name="Narita B."/>
            <person name="Kawabe Y."/>
            <person name="Kin K."/>
            <person name="Saito T."/>
            <person name="Gibbs R."/>
            <person name="Kuspa A."/>
            <person name="Muzny D."/>
            <person name="Queller D."/>
            <person name="Richards S."/>
            <person name="Strassman J."/>
            <person name="Sucgang R."/>
            <person name="Worley K."/>
            <person name="Schaap P."/>
        </authorList>
    </citation>
    <scope>NUCLEOTIDE SEQUENCE</scope>
    <source>
        <strain evidence="3">QSvi11</strain>
    </source>
</reference>
<feature type="domain" description="TLDc" evidence="2">
    <location>
        <begin position="206"/>
        <end position="374"/>
    </location>
</feature>
<keyword evidence="4" id="KW-1185">Reference proteome</keyword>
<dbReference type="PANTHER" id="PTHR23354">
    <property type="entry name" value="NUCLEOLAR PROTEIN 7/ESTROGEN RECEPTOR COACTIVATOR-RELATED"/>
    <property type="match status" value="1"/>
</dbReference>
<dbReference type="SMART" id="SM00584">
    <property type="entry name" value="TLDc"/>
    <property type="match status" value="1"/>
</dbReference>
<comment type="caution">
    <text evidence="3">The sequence shown here is derived from an EMBL/GenBank/DDBJ whole genome shotgun (WGS) entry which is preliminary data.</text>
</comment>
<evidence type="ECO:0000259" key="2">
    <source>
        <dbReference type="PROSITE" id="PS51886"/>
    </source>
</evidence>
<dbReference type="InterPro" id="IPR006571">
    <property type="entry name" value="TLDc_dom"/>
</dbReference>
<evidence type="ECO:0000313" key="3">
    <source>
        <dbReference type="EMBL" id="KAF2075716.1"/>
    </source>
</evidence>
<sequence length="374" mass="43093">MIANQKLEDFERDNSRLQLENWEYKRVGCANTDHISLFTQLETSNNENDLLKQERNTLNHNVNLINENVEKLLLENKSNNNKIDLFLNKIESLVKVNDSLNQKIENLYEENKKSIDNYNNEIGLLSDKIKSLERVNQSIHQQQCTLKEQQHKSMEKIESLTKANESLHQQLKNQIYSLESKLSEQNLEIDDKESKTCKDIETCEQDLLFLKRHSFFKIIKFWINDKTIDFELLYKASNADFSTSSFHSTCDGKGPTITLIETTDGDVFGGYNSQSWSSDCKWYGDDKCFIFTLVNKHGIKPTKYSPGIQNTHYVGSGRNYGPIFGSGYDIGVGLEGGSRQRFPWTYCDTTGKGESTLTPTKYFAIKTVEIYKCI</sequence>
<dbReference type="PROSITE" id="PS51886">
    <property type="entry name" value="TLDC"/>
    <property type="match status" value="1"/>
</dbReference>
<dbReference type="Pfam" id="PF07534">
    <property type="entry name" value="TLD"/>
    <property type="match status" value="1"/>
</dbReference>
<organism evidence="3 4">
    <name type="scientific">Polysphondylium violaceum</name>
    <dbReference type="NCBI Taxonomy" id="133409"/>
    <lineage>
        <taxon>Eukaryota</taxon>
        <taxon>Amoebozoa</taxon>
        <taxon>Evosea</taxon>
        <taxon>Eumycetozoa</taxon>
        <taxon>Dictyostelia</taxon>
        <taxon>Dictyosteliales</taxon>
        <taxon>Dictyosteliaceae</taxon>
        <taxon>Polysphondylium</taxon>
    </lineage>
</organism>
<name>A0A8J4Q7B7_9MYCE</name>
<dbReference type="EMBL" id="AJWJ01000088">
    <property type="protein sequence ID" value="KAF2075716.1"/>
    <property type="molecule type" value="Genomic_DNA"/>
</dbReference>
<dbReference type="Proteomes" id="UP000695562">
    <property type="component" value="Unassembled WGS sequence"/>
</dbReference>
<protein>
    <recommendedName>
        <fullName evidence="2">TLDc domain-containing protein</fullName>
    </recommendedName>
</protein>
<evidence type="ECO:0000313" key="4">
    <source>
        <dbReference type="Proteomes" id="UP000695562"/>
    </source>
</evidence>